<dbReference type="GO" id="GO:0042393">
    <property type="term" value="F:histone binding"/>
    <property type="evidence" value="ECO:0007669"/>
    <property type="project" value="TreeGrafter"/>
</dbReference>
<keyword evidence="5" id="KW-1185">Reference proteome</keyword>
<dbReference type="AlphaFoldDB" id="A0A2Z7DB82"/>
<feature type="compositionally biased region" description="Basic and acidic residues" evidence="3">
    <location>
        <begin position="480"/>
        <end position="500"/>
    </location>
</feature>
<evidence type="ECO:0000313" key="4">
    <source>
        <dbReference type="EMBL" id="KZV57031.1"/>
    </source>
</evidence>
<evidence type="ECO:0000256" key="2">
    <source>
        <dbReference type="ARBA" id="ARBA00023054"/>
    </source>
</evidence>
<feature type="compositionally biased region" description="Polar residues" evidence="3">
    <location>
        <begin position="125"/>
        <end position="146"/>
    </location>
</feature>
<dbReference type="OrthoDB" id="6259853at2759"/>
<dbReference type="PANTHER" id="PTHR22691">
    <property type="entry name" value="YEAST SPT2-RELATED"/>
    <property type="match status" value="1"/>
</dbReference>
<feature type="compositionally biased region" description="Basic and acidic residues" evidence="3">
    <location>
        <begin position="230"/>
        <end position="246"/>
    </location>
</feature>
<dbReference type="SMART" id="SM00784">
    <property type="entry name" value="SPT2"/>
    <property type="match status" value="1"/>
</dbReference>
<feature type="region of interest" description="Disordered" evidence="3">
    <location>
        <begin position="61"/>
        <end position="88"/>
    </location>
</feature>
<feature type="compositionally biased region" description="Basic and acidic residues" evidence="3">
    <location>
        <begin position="375"/>
        <end position="384"/>
    </location>
</feature>
<name>A0A2Z7DB82_9LAMI</name>
<dbReference type="InterPro" id="IPR013256">
    <property type="entry name" value="Chromatin_SPT2"/>
</dbReference>
<dbReference type="GO" id="GO:0003677">
    <property type="term" value="F:DNA binding"/>
    <property type="evidence" value="ECO:0007669"/>
    <property type="project" value="TreeGrafter"/>
</dbReference>
<accession>A0A2Z7DB82</accession>
<feature type="region of interest" description="Disordered" evidence="3">
    <location>
        <begin position="480"/>
        <end position="509"/>
    </location>
</feature>
<comment type="similarity">
    <text evidence="1">Belongs to the SPT2 family.</text>
</comment>
<feature type="region of interest" description="Disordered" evidence="3">
    <location>
        <begin position="123"/>
        <end position="146"/>
    </location>
</feature>
<dbReference type="EMBL" id="KQ987736">
    <property type="protein sequence ID" value="KZV57031.1"/>
    <property type="molecule type" value="Genomic_DNA"/>
</dbReference>
<evidence type="ECO:0000256" key="1">
    <source>
        <dbReference type="ARBA" id="ARBA00006461"/>
    </source>
</evidence>
<evidence type="ECO:0008006" key="6">
    <source>
        <dbReference type="Google" id="ProtNLM"/>
    </source>
</evidence>
<feature type="compositionally biased region" description="Basic and acidic residues" evidence="3">
    <location>
        <begin position="73"/>
        <end position="84"/>
    </location>
</feature>
<protein>
    <recommendedName>
        <fullName evidence="6">Protein SPT2 homolog</fullName>
    </recommendedName>
</protein>
<dbReference type="GO" id="GO:0006360">
    <property type="term" value="P:transcription by RNA polymerase I"/>
    <property type="evidence" value="ECO:0007669"/>
    <property type="project" value="TreeGrafter"/>
</dbReference>
<feature type="region of interest" description="Disordered" evidence="3">
    <location>
        <begin position="1"/>
        <end position="44"/>
    </location>
</feature>
<feature type="compositionally biased region" description="Acidic residues" evidence="3">
    <location>
        <begin position="7"/>
        <end position="44"/>
    </location>
</feature>
<organism evidence="4 5">
    <name type="scientific">Dorcoceras hygrometricum</name>
    <dbReference type="NCBI Taxonomy" id="472368"/>
    <lineage>
        <taxon>Eukaryota</taxon>
        <taxon>Viridiplantae</taxon>
        <taxon>Streptophyta</taxon>
        <taxon>Embryophyta</taxon>
        <taxon>Tracheophyta</taxon>
        <taxon>Spermatophyta</taxon>
        <taxon>Magnoliopsida</taxon>
        <taxon>eudicotyledons</taxon>
        <taxon>Gunneridae</taxon>
        <taxon>Pentapetalae</taxon>
        <taxon>asterids</taxon>
        <taxon>lamiids</taxon>
        <taxon>Lamiales</taxon>
        <taxon>Gesneriaceae</taxon>
        <taxon>Didymocarpoideae</taxon>
        <taxon>Trichosporeae</taxon>
        <taxon>Loxocarpinae</taxon>
        <taxon>Dorcoceras</taxon>
    </lineage>
</organism>
<dbReference type="Proteomes" id="UP000250235">
    <property type="component" value="Unassembled WGS sequence"/>
</dbReference>
<sequence>MHGYDRDEYEDLDEYENDGTEPEEEEEDEGGYEEEETFQPTQDELEYLELRKRLKESIRKQMKKELGTANTGSRDKANTYRKDNYGSFFGPSQPVIAQRVIQESKSLLENPNLAARIVKPKYENSKSSVTSNVRSKHQPSLQTKVTSGLKKKVEMLKNTRDYSFLLSEDAEVPVPIKSPPSRNVPVPKSEAQSAQLLSTSKRVVNDRGREASNGYEHRKHMISGSQTKGVPEKIDRTSRLSVESRKQLGSNSGSGPGRPLGPKPIPPRDGSNSGSGPGRPLGPKSIPSRGGGNSGSGPGRPLGPKSVPSRSGGPSLGTKVTQSIAKNSMVGREKSNPSPAVQSVVRKPTSYVESGVRKPVPSSSRPSLMKNQSVQRKEYQETSKPKIIPRQTLPPSRDHVKQPSTKVSARGTLADVRPKAKIGRQPYADDSDDDQAINMIRKMFGYNPNKYQDADDDSDMEANFDDILREERLSEKIAMQEDEEELRKLEEEEMREQEMRKLKKRKLSR</sequence>
<evidence type="ECO:0000256" key="3">
    <source>
        <dbReference type="SAM" id="MobiDB-lite"/>
    </source>
</evidence>
<evidence type="ECO:0000313" key="5">
    <source>
        <dbReference type="Proteomes" id="UP000250235"/>
    </source>
</evidence>
<dbReference type="GO" id="GO:0006334">
    <property type="term" value="P:nucleosome assembly"/>
    <property type="evidence" value="ECO:0007669"/>
    <property type="project" value="TreeGrafter"/>
</dbReference>
<feature type="compositionally biased region" description="Polar residues" evidence="3">
    <location>
        <begin position="190"/>
        <end position="202"/>
    </location>
</feature>
<feature type="region of interest" description="Disordered" evidence="3">
    <location>
        <begin position="168"/>
        <end position="434"/>
    </location>
</feature>
<keyword evidence="2" id="KW-0175">Coiled coil</keyword>
<feature type="compositionally biased region" description="Gly residues" evidence="3">
    <location>
        <begin position="289"/>
        <end position="300"/>
    </location>
</feature>
<dbReference type="Pfam" id="PF08243">
    <property type="entry name" value="SPT2"/>
    <property type="match status" value="1"/>
</dbReference>
<proteinExistence type="inferred from homology"/>
<feature type="compositionally biased region" description="Low complexity" evidence="3">
    <location>
        <begin position="357"/>
        <end position="367"/>
    </location>
</feature>
<gene>
    <name evidence="4" type="ORF">F511_08189</name>
</gene>
<dbReference type="PANTHER" id="PTHR22691:SF8">
    <property type="entry name" value="PROTEIN SPT2 HOMOLOG"/>
    <property type="match status" value="1"/>
</dbReference>
<reference evidence="4 5" key="1">
    <citation type="journal article" date="2015" name="Proc. Natl. Acad. Sci. U.S.A.">
        <title>The resurrection genome of Boea hygrometrica: A blueprint for survival of dehydration.</title>
        <authorList>
            <person name="Xiao L."/>
            <person name="Yang G."/>
            <person name="Zhang L."/>
            <person name="Yang X."/>
            <person name="Zhao S."/>
            <person name="Ji Z."/>
            <person name="Zhou Q."/>
            <person name="Hu M."/>
            <person name="Wang Y."/>
            <person name="Chen M."/>
            <person name="Xu Y."/>
            <person name="Jin H."/>
            <person name="Xiao X."/>
            <person name="Hu G."/>
            <person name="Bao F."/>
            <person name="Hu Y."/>
            <person name="Wan P."/>
            <person name="Li L."/>
            <person name="Deng X."/>
            <person name="Kuang T."/>
            <person name="Xiang C."/>
            <person name="Zhu J.K."/>
            <person name="Oliver M.J."/>
            <person name="He Y."/>
        </authorList>
    </citation>
    <scope>NUCLEOTIDE SEQUENCE [LARGE SCALE GENOMIC DNA]</scope>
    <source>
        <strain evidence="5">cv. XS01</strain>
    </source>
</reference>
<dbReference type="GO" id="GO:0005730">
    <property type="term" value="C:nucleolus"/>
    <property type="evidence" value="ECO:0007669"/>
    <property type="project" value="TreeGrafter"/>
</dbReference>